<dbReference type="Proteomes" id="UP000317982">
    <property type="component" value="Unassembled WGS sequence"/>
</dbReference>
<keyword evidence="9" id="KW-1185">Reference proteome</keyword>
<feature type="signal peptide" evidence="7">
    <location>
        <begin position="1"/>
        <end position="26"/>
    </location>
</feature>
<keyword evidence="7" id="KW-0732">Signal</keyword>
<dbReference type="InterPro" id="IPR013783">
    <property type="entry name" value="Ig-like_fold"/>
</dbReference>
<evidence type="ECO:0000256" key="1">
    <source>
        <dbReference type="ARBA" id="ARBA00007534"/>
    </source>
</evidence>
<dbReference type="InParanoid" id="A0A545AFP5"/>
<dbReference type="EMBL" id="VIRS01000046">
    <property type="protein sequence ID" value="TQS40154.1"/>
    <property type="molecule type" value="Genomic_DNA"/>
</dbReference>
<feature type="region of interest" description="Disordered" evidence="5">
    <location>
        <begin position="311"/>
        <end position="369"/>
    </location>
</feature>
<feature type="region of interest" description="Disordered" evidence="5">
    <location>
        <begin position="286"/>
        <end position="305"/>
    </location>
</feature>
<keyword evidence="6" id="KW-0472">Membrane</keyword>
<evidence type="ECO:0000256" key="3">
    <source>
        <dbReference type="ARBA" id="ARBA00022801"/>
    </source>
</evidence>
<feature type="compositionally biased region" description="Low complexity" evidence="5">
    <location>
        <begin position="354"/>
        <end position="363"/>
    </location>
</feature>
<reference evidence="8 9" key="1">
    <citation type="submission" date="2019-07" db="EMBL/GenBank/DDBJ databases">
        <title>Cryptosporangium phraense sp. nov., isolated from plant litter.</title>
        <authorList>
            <person name="Suriyachadkun C."/>
        </authorList>
    </citation>
    <scope>NUCLEOTIDE SEQUENCE [LARGE SCALE GENOMIC DNA]</scope>
    <source>
        <strain evidence="8 9">A-T 5661</strain>
    </source>
</reference>
<dbReference type="InterPro" id="IPR035986">
    <property type="entry name" value="PKD_dom_sf"/>
</dbReference>
<feature type="compositionally biased region" description="Low complexity" evidence="5">
    <location>
        <begin position="538"/>
        <end position="554"/>
    </location>
</feature>
<dbReference type="OrthoDB" id="9804511at2"/>
<comment type="caution">
    <text evidence="8">The sequence shown here is derived from an EMBL/GenBank/DDBJ whole genome shotgun (WGS) entry which is preliminary data.</text>
</comment>
<dbReference type="SMART" id="SM01110">
    <property type="entry name" value="Cutinase"/>
    <property type="match status" value="1"/>
</dbReference>
<keyword evidence="6" id="KW-1133">Transmembrane helix</keyword>
<sequence>MSVSTRVSRLWCLSLLCLCWVVPVGAVPAAATDSGCGDVTVVFARGSGQRLGQRESAAFLTSFSARLGVDVRATAYELGTASYGGARYPAVGVGVNSSDAFANLLDAASFWTGNEGGRYRASVASGVAELRAYVGSRLAACPGERVVLAGYSQGAQVVGDALPGLPRDRVAYVGLFGDPKLSLPEGRGVFPAACRGRSLSPWRRGSVGCYTDNGVLDARSPYVPRDVEGRVGSWCDRDDPVCNSNLADFRHSTHGSYARPGNAVDQAARESAVAVRAALGKRGQKIDVTVSGPSPALSARPGTAVVPVSAARRGEGPTASAAPSPPGSGPATPSPSGSPAPSGSPGPAVGGADSGASGEPGEAGARRGRAGRPAAALAIDEYWAAPGTSVRFDASASELPVGAYRWDFDGDGVVDRTTTTPVVDHVYLRAFSGRAWLRLTAADGAELMTSARMHVDRAGLAPRLPSAPDAVTVRAAHGERGAVVRWEAPAAPRAAAWRIHDADGRLLAHVPPSVRQVDLAALPDRTTTLTVEAVNEYGSSAPSPAAPRGAGSSRFGKAVPAADVGGGLRGSEGGGPAAAAAPAPAGPPPRLTTGLVAVAVAFLLTTTGALWFWLLRTRFEPCSAAGRHRRKRWQKSQ</sequence>
<feature type="compositionally biased region" description="Gly residues" evidence="5">
    <location>
        <begin position="564"/>
        <end position="576"/>
    </location>
</feature>
<dbReference type="Gene3D" id="2.60.40.10">
    <property type="entry name" value="Immunoglobulins"/>
    <property type="match status" value="1"/>
</dbReference>
<feature type="chain" id="PRO_5038863960" evidence="7">
    <location>
        <begin position="27"/>
        <end position="637"/>
    </location>
</feature>
<dbReference type="InterPro" id="IPR000675">
    <property type="entry name" value="Cutinase/axe"/>
</dbReference>
<dbReference type="PANTHER" id="PTHR33630:SF9">
    <property type="entry name" value="CUTINASE 4"/>
    <property type="match status" value="1"/>
</dbReference>
<feature type="region of interest" description="Disordered" evidence="5">
    <location>
        <begin position="537"/>
        <end position="586"/>
    </location>
</feature>
<evidence type="ECO:0000313" key="9">
    <source>
        <dbReference type="Proteomes" id="UP000317982"/>
    </source>
</evidence>
<keyword evidence="6" id="KW-0812">Transmembrane</keyword>
<gene>
    <name evidence="8" type="ORF">FL583_36110</name>
</gene>
<dbReference type="AlphaFoldDB" id="A0A545AFP5"/>
<comment type="similarity">
    <text evidence="1">Belongs to the cutinase family.</text>
</comment>
<protein>
    <submittedName>
        <fullName evidence="8">Cutinase family protein</fullName>
    </submittedName>
</protein>
<dbReference type="Gene3D" id="3.40.50.1820">
    <property type="entry name" value="alpha/beta hydrolase"/>
    <property type="match status" value="1"/>
</dbReference>
<keyword evidence="3" id="KW-0378">Hydrolase</keyword>
<dbReference type="PANTHER" id="PTHR33630">
    <property type="entry name" value="CUTINASE RV1984C-RELATED-RELATED"/>
    <property type="match status" value="1"/>
</dbReference>
<name>A0A545AFP5_9ACTN</name>
<accession>A0A545AFP5</accession>
<dbReference type="CDD" id="cd00146">
    <property type="entry name" value="PKD"/>
    <property type="match status" value="1"/>
</dbReference>
<dbReference type="GO" id="GO:0005975">
    <property type="term" value="P:carbohydrate metabolic process"/>
    <property type="evidence" value="ECO:0007669"/>
    <property type="project" value="UniProtKB-ARBA"/>
</dbReference>
<dbReference type="GO" id="GO:0052689">
    <property type="term" value="F:carboxylic ester hydrolase activity"/>
    <property type="evidence" value="ECO:0007669"/>
    <property type="project" value="UniProtKB-KW"/>
</dbReference>
<evidence type="ECO:0000313" key="8">
    <source>
        <dbReference type="EMBL" id="TQS40154.1"/>
    </source>
</evidence>
<evidence type="ECO:0000256" key="7">
    <source>
        <dbReference type="SAM" id="SignalP"/>
    </source>
</evidence>
<dbReference type="SUPFAM" id="SSF49299">
    <property type="entry name" value="PKD domain"/>
    <property type="match status" value="1"/>
</dbReference>
<evidence type="ECO:0000256" key="2">
    <source>
        <dbReference type="ARBA" id="ARBA00022487"/>
    </source>
</evidence>
<keyword evidence="4" id="KW-1015">Disulfide bond</keyword>
<dbReference type="InterPro" id="IPR029058">
    <property type="entry name" value="AB_hydrolase_fold"/>
</dbReference>
<feature type="transmembrane region" description="Helical" evidence="6">
    <location>
        <begin position="594"/>
        <end position="614"/>
    </location>
</feature>
<evidence type="ECO:0000256" key="6">
    <source>
        <dbReference type="SAM" id="Phobius"/>
    </source>
</evidence>
<dbReference type="SUPFAM" id="SSF53474">
    <property type="entry name" value="alpha/beta-Hydrolases"/>
    <property type="match status" value="1"/>
</dbReference>
<dbReference type="Pfam" id="PF01083">
    <property type="entry name" value="Cutinase"/>
    <property type="match status" value="1"/>
</dbReference>
<keyword evidence="2" id="KW-0719">Serine esterase</keyword>
<dbReference type="RefSeq" id="WP_142709404.1">
    <property type="nucleotide sequence ID" value="NZ_VIRS01000046.1"/>
</dbReference>
<evidence type="ECO:0000256" key="5">
    <source>
        <dbReference type="SAM" id="MobiDB-lite"/>
    </source>
</evidence>
<feature type="compositionally biased region" description="Pro residues" evidence="5">
    <location>
        <begin position="323"/>
        <end position="344"/>
    </location>
</feature>
<evidence type="ECO:0000256" key="4">
    <source>
        <dbReference type="ARBA" id="ARBA00023157"/>
    </source>
</evidence>
<proteinExistence type="inferred from homology"/>
<organism evidence="8 9">
    <name type="scientific">Cryptosporangium phraense</name>
    <dbReference type="NCBI Taxonomy" id="2593070"/>
    <lineage>
        <taxon>Bacteria</taxon>
        <taxon>Bacillati</taxon>
        <taxon>Actinomycetota</taxon>
        <taxon>Actinomycetes</taxon>
        <taxon>Cryptosporangiales</taxon>
        <taxon>Cryptosporangiaceae</taxon>
        <taxon>Cryptosporangium</taxon>
    </lineage>
</organism>